<sequence>MQRGSNQLKDWKAEWGHCFPSSTAEIIEAKLQRIIKETTTPASASASAVDSADTTTLVSVVCRSNASAPANLSSSSPEPASTKKMTDAPAPVSAGGQSAASVPVPALSPRDQPPAITAQPAHLLGFLWGFLSGIFSVPDPVSVGHPVPTAPATSGFFWTANFRVFTSEDQLDAPDLVYVGGQHNTSVSAVGRVDVPTSDPASVSTQAPQGSSAAPPGLPAVSSDSSGFCTTSPEFPRFCTVPKATAAKSLTSASSKVSRPPGFRVSRGGRGKGCPLIQGPDSKPGTGRQTPRPDYRGPRLHADYQPRVPTRSITTPPTPRVLHAPRRPQTAPRGPPRSISGRIDSCSAHFSRRIPPRKGPLQMFTPLPQTP</sequence>
<dbReference type="AlphaFoldDB" id="A0AAV9RI89"/>
<evidence type="ECO:0000313" key="3">
    <source>
        <dbReference type="Proteomes" id="UP001311232"/>
    </source>
</evidence>
<dbReference type="EMBL" id="JAHHUM010001795">
    <property type="protein sequence ID" value="KAK5608628.1"/>
    <property type="molecule type" value="Genomic_DNA"/>
</dbReference>
<accession>A0AAV9RI89</accession>
<protein>
    <submittedName>
        <fullName evidence="2">Uncharacterized protein</fullName>
    </submittedName>
</protein>
<name>A0AAV9RI89_9TELE</name>
<feature type="region of interest" description="Disordered" evidence="1">
    <location>
        <begin position="192"/>
        <end position="226"/>
    </location>
</feature>
<feature type="compositionally biased region" description="Low complexity" evidence="1">
    <location>
        <begin position="67"/>
        <end position="80"/>
    </location>
</feature>
<dbReference type="Proteomes" id="UP001311232">
    <property type="component" value="Unassembled WGS sequence"/>
</dbReference>
<evidence type="ECO:0000313" key="2">
    <source>
        <dbReference type="EMBL" id="KAK5608628.1"/>
    </source>
</evidence>
<organism evidence="2 3">
    <name type="scientific">Crenichthys baileyi</name>
    <name type="common">White River springfish</name>
    <dbReference type="NCBI Taxonomy" id="28760"/>
    <lineage>
        <taxon>Eukaryota</taxon>
        <taxon>Metazoa</taxon>
        <taxon>Chordata</taxon>
        <taxon>Craniata</taxon>
        <taxon>Vertebrata</taxon>
        <taxon>Euteleostomi</taxon>
        <taxon>Actinopterygii</taxon>
        <taxon>Neopterygii</taxon>
        <taxon>Teleostei</taxon>
        <taxon>Neoteleostei</taxon>
        <taxon>Acanthomorphata</taxon>
        <taxon>Ovalentaria</taxon>
        <taxon>Atherinomorphae</taxon>
        <taxon>Cyprinodontiformes</taxon>
        <taxon>Goodeidae</taxon>
        <taxon>Crenichthys</taxon>
    </lineage>
</organism>
<comment type="caution">
    <text evidence="2">The sequence shown here is derived from an EMBL/GenBank/DDBJ whole genome shotgun (WGS) entry which is preliminary data.</text>
</comment>
<evidence type="ECO:0000256" key="1">
    <source>
        <dbReference type="SAM" id="MobiDB-lite"/>
    </source>
</evidence>
<gene>
    <name evidence="2" type="ORF">CRENBAI_022867</name>
</gene>
<feature type="compositionally biased region" description="Basic and acidic residues" evidence="1">
    <location>
        <begin position="291"/>
        <end position="304"/>
    </location>
</feature>
<keyword evidence="3" id="KW-1185">Reference proteome</keyword>
<proteinExistence type="predicted"/>
<feature type="compositionally biased region" description="Polar residues" evidence="1">
    <location>
        <begin position="199"/>
        <end position="212"/>
    </location>
</feature>
<feature type="region of interest" description="Disordered" evidence="1">
    <location>
        <begin position="67"/>
        <end position="113"/>
    </location>
</feature>
<feature type="compositionally biased region" description="Low complexity" evidence="1">
    <location>
        <begin position="306"/>
        <end position="315"/>
    </location>
</feature>
<feature type="region of interest" description="Disordered" evidence="1">
    <location>
        <begin position="249"/>
        <end position="371"/>
    </location>
</feature>
<reference evidence="2 3" key="1">
    <citation type="submission" date="2021-06" db="EMBL/GenBank/DDBJ databases">
        <authorList>
            <person name="Palmer J.M."/>
        </authorList>
    </citation>
    <scope>NUCLEOTIDE SEQUENCE [LARGE SCALE GENOMIC DNA]</scope>
    <source>
        <strain evidence="2 3">MEX-2019</strain>
        <tissue evidence="2">Muscle</tissue>
    </source>
</reference>